<reference evidence="1 2" key="1">
    <citation type="submission" date="2020-07" db="EMBL/GenBank/DDBJ databases">
        <authorList>
            <person name="Feng X."/>
        </authorList>
    </citation>
    <scope>NUCLEOTIDE SEQUENCE [LARGE SCALE GENOMIC DNA]</scope>
    <source>
        <strain evidence="1 2">JCM31066</strain>
    </source>
</reference>
<dbReference type="Proteomes" id="UP000546464">
    <property type="component" value="Unassembled WGS sequence"/>
</dbReference>
<accession>A0A842HGF0</accession>
<protein>
    <submittedName>
        <fullName evidence="1">Uncharacterized protein</fullName>
    </submittedName>
</protein>
<dbReference type="AlphaFoldDB" id="A0A842HGF0"/>
<comment type="caution">
    <text evidence="1">The sequence shown here is derived from an EMBL/GenBank/DDBJ whole genome shotgun (WGS) entry which is preliminary data.</text>
</comment>
<proteinExistence type="predicted"/>
<evidence type="ECO:0000313" key="1">
    <source>
        <dbReference type="EMBL" id="MBC2594706.1"/>
    </source>
</evidence>
<name>A0A842HGF0_9BACT</name>
<dbReference type="EMBL" id="JACHVB010000033">
    <property type="protein sequence ID" value="MBC2594706.1"/>
    <property type="molecule type" value="Genomic_DNA"/>
</dbReference>
<organism evidence="1 2">
    <name type="scientific">Ruficoccus amylovorans</name>
    <dbReference type="NCBI Taxonomy" id="1804625"/>
    <lineage>
        <taxon>Bacteria</taxon>
        <taxon>Pseudomonadati</taxon>
        <taxon>Verrucomicrobiota</taxon>
        <taxon>Opitutia</taxon>
        <taxon>Puniceicoccales</taxon>
        <taxon>Cerasicoccaceae</taxon>
        <taxon>Ruficoccus</taxon>
    </lineage>
</organism>
<gene>
    <name evidence="1" type="ORF">H5P28_10580</name>
</gene>
<dbReference type="RefSeq" id="WP_185675676.1">
    <property type="nucleotide sequence ID" value="NZ_JACHVB010000033.1"/>
</dbReference>
<feature type="non-terminal residue" evidence="1">
    <location>
        <position position="1"/>
    </location>
</feature>
<keyword evidence="2" id="KW-1185">Reference proteome</keyword>
<evidence type="ECO:0000313" key="2">
    <source>
        <dbReference type="Proteomes" id="UP000546464"/>
    </source>
</evidence>
<sequence>FEQLSTATREQILEHCPTSFLQLDENWDRKNSHAGLDNTTIKDLVKLLSDQVWTSFYEDCVDPVWLHGDLLGQTTEIFDGINYLEPLQEVRHRLYEALEIGRSQAVVTDGFPENCFRLWVFPVRREYRYAHGYENLNRISGYNAVSIMVDRQDQVVAIECLRTSEVPDGDLRFSWEANTIHFLGLKKKFAANATVRITIWEIREYLGKDYVQRASPGQSVHVTEVNFYSSNKKPLSYSRMYMPDRLARLIAYNIGTNWSRRPVATSNLDTPIPTHPQRIRIYK</sequence>